<gene>
    <name evidence="8" type="ORF">RI129_009673</name>
</gene>
<keyword evidence="6" id="KW-0325">Glycoprotein</keyword>
<organism evidence="8 9">
    <name type="scientific">Pyrocoelia pectoralis</name>
    <dbReference type="NCBI Taxonomy" id="417401"/>
    <lineage>
        <taxon>Eukaryota</taxon>
        <taxon>Metazoa</taxon>
        <taxon>Ecdysozoa</taxon>
        <taxon>Arthropoda</taxon>
        <taxon>Hexapoda</taxon>
        <taxon>Insecta</taxon>
        <taxon>Pterygota</taxon>
        <taxon>Neoptera</taxon>
        <taxon>Endopterygota</taxon>
        <taxon>Coleoptera</taxon>
        <taxon>Polyphaga</taxon>
        <taxon>Elateriformia</taxon>
        <taxon>Elateroidea</taxon>
        <taxon>Lampyridae</taxon>
        <taxon>Lampyrinae</taxon>
        <taxon>Pyrocoelia</taxon>
    </lineage>
</organism>
<dbReference type="InterPro" id="IPR018202">
    <property type="entry name" value="Ser_caboxypep_ser_AS"/>
</dbReference>
<sequence length="442" mass="49514">MELVIGVLLCIVCGFNVLAQDSEPLKLTPLINSNKTDEALQKSRVNFEDFGSDESYSGYFTTSSKKDSNMFFWYFPSRGNVSKDPLIVCLQGGPGVSALLSVFMENGPVSIDDKGKISNNNFTWIDYASVLYIDSPVGTGFSFTSPGTGRMTLNGVTNHLFKALLQFFQMFPHMKQNNLYVFGESYGGTYAPRLGRKIQKAKGTKKINFKGIIICSGLTDPIYQFGTGDYLYQIGLIDKFTKAELDEVEEKRVKCIKKADYESVPMTYYDLEVLKRLHTGYTDFSNYLSPTSATLSTEAALDAYLNKQNVKDALHVGSQLTYQTYNFYATGNITDSFKPASYYVEKLLENSYDVLVLHGQQDVMVPYNTVVNYMKRLKFPGKAAYHNARKRPWKVAEKVAGVVKTGGGLTEVVVINAGHYAIRDQPENTYHLVKNFVNKIPL</sequence>
<dbReference type="Proteomes" id="UP001329430">
    <property type="component" value="Chromosome 7"/>
</dbReference>
<dbReference type="EC" id="3.4.16.-" evidence="7"/>
<evidence type="ECO:0000256" key="2">
    <source>
        <dbReference type="ARBA" id="ARBA00022645"/>
    </source>
</evidence>
<dbReference type="Pfam" id="PF00450">
    <property type="entry name" value="Peptidase_S10"/>
    <property type="match status" value="1"/>
</dbReference>
<keyword evidence="3 7" id="KW-0645">Protease</keyword>
<comment type="caution">
    <text evidence="8">The sequence shown here is derived from an EMBL/GenBank/DDBJ whole genome shotgun (WGS) entry which is preliminary data.</text>
</comment>
<name>A0AAN7V8Y4_9COLE</name>
<keyword evidence="5 7" id="KW-0378">Hydrolase</keyword>
<dbReference type="SUPFAM" id="SSF53474">
    <property type="entry name" value="alpha/beta-Hydrolases"/>
    <property type="match status" value="1"/>
</dbReference>
<evidence type="ECO:0000256" key="7">
    <source>
        <dbReference type="RuleBase" id="RU361156"/>
    </source>
</evidence>
<evidence type="ECO:0000256" key="4">
    <source>
        <dbReference type="ARBA" id="ARBA00022729"/>
    </source>
</evidence>
<dbReference type="InterPro" id="IPR029058">
    <property type="entry name" value="AB_hydrolase_fold"/>
</dbReference>
<comment type="similarity">
    <text evidence="1 7">Belongs to the peptidase S10 family.</text>
</comment>
<dbReference type="PROSITE" id="PS00131">
    <property type="entry name" value="CARBOXYPEPT_SER_SER"/>
    <property type="match status" value="1"/>
</dbReference>
<keyword evidence="9" id="KW-1185">Reference proteome</keyword>
<feature type="chain" id="PRO_5042665788" description="Carboxypeptidase" evidence="7">
    <location>
        <begin position="20"/>
        <end position="442"/>
    </location>
</feature>
<dbReference type="EMBL" id="JAVRBK010000007">
    <property type="protein sequence ID" value="KAK5641126.1"/>
    <property type="molecule type" value="Genomic_DNA"/>
</dbReference>
<feature type="signal peptide" evidence="7">
    <location>
        <begin position="1"/>
        <end position="19"/>
    </location>
</feature>
<keyword evidence="4 7" id="KW-0732">Signal</keyword>
<proteinExistence type="inferred from homology"/>
<protein>
    <recommendedName>
        <fullName evidence="7">Carboxypeptidase</fullName>
        <ecNumber evidence="7">3.4.16.-</ecNumber>
    </recommendedName>
</protein>
<evidence type="ECO:0000256" key="3">
    <source>
        <dbReference type="ARBA" id="ARBA00022670"/>
    </source>
</evidence>
<accession>A0AAN7V8Y4</accession>
<evidence type="ECO:0000256" key="5">
    <source>
        <dbReference type="ARBA" id="ARBA00022801"/>
    </source>
</evidence>
<dbReference type="Gene3D" id="3.40.50.1820">
    <property type="entry name" value="alpha/beta hydrolase"/>
    <property type="match status" value="1"/>
</dbReference>
<evidence type="ECO:0000256" key="1">
    <source>
        <dbReference type="ARBA" id="ARBA00009431"/>
    </source>
</evidence>
<reference evidence="8 9" key="1">
    <citation type="journal article" date="2024" name="Insects">
        <title>An Improved Chromosome-Level Genome Assembly of the Firefly Pyrocoelia pectoralis.</title>
        <authorList>
            <person name="Fu X."/>
            <person name="Meyer-Rochow V.B."/>
            <person name="Ballantyne L."/>
            <person name="Zhu X."/>
        </authorList>
    </citation>
    <scope>NUCLEOTIDE SEQUENCE [LARGE SCALE GENOMIC DNA]</scope>
    <source>
        <strain evidence="8">XCY_ONT2</strain>
    </source>
</reference>
<evidence type="ECO:0000256" key="6">
    <source>
        <dbReference type="ARBA" id="ARBA00023180"/>
    </source>
</evidence>
<dbReference type="GO" id="GO:0006508">
    <property type="term" value="P:proteolysis"/>
    <property type="evidence" value="ECO:0007669"/>
    <property type="project" value="UniProtKB-KW"/>
</dbReference>
<evidence type="ECO:0000313" key="9">
    <source>
        <dbReference type="Proteomes" id="UP001329430"/>
    </source>
</evidence>
<evidence type="ECO:0000313" key="8">
    <source>
        <dbReference type="EMBL" id="KAK5641126.1"/>
    </source>
</evidence>
<dbReference type="AlphaFoldDB" id="A0AAN7V8Y4"/>
<keyword evidence="2 7" id="KW-0121">Carboxypeptidase</keyword>
<dbReference type="PANTHER" id="PTHR11802:SF472">
    <property type="entry name" value="SERINE CARBOXYPEPTIDASE CPVL-RELATED"/>
    <property type="match status" value="1"/>
</dbReference>
<dbReference type="PRINTS" id="PR00724">
    <property type="entry name" value="CRBOXYPTASEC"/>
</dbReference>
<dbReference type="GO" id="GO:0004185">
    <property type="term" value="F:serine-type carboxypeptidase activity"/>
    <property type="evidence" value="ECO:0007669"/>
    <property type="project" value="UniProtKB-UniRule"/>
</dbReference>
<dbReference type="InterPro" id="IPR001563">
    <property type="entry name" value="Peptidase_S10"/>
</dbReference>
<dbReference type="PANTHER" id="PTHR11802">
    <property type="entry name" value="SERINE PROTEASE FAMILY S10 SERINE CARBOXYPEPTIDASE"/>
    <property type="match status" value="1"/>
</dbReference>